<dbReference type="FunFam" id="3.30.428.10:FF:000004">
    <property type="entry name" value="aprataxin isoform X2"/>
    <property type="match status" value="1"/>
</dbReference>
<keyword evidence="3" id="KW-1185">Reference proteome</keyword>
<reference evidence="3" key="1">
    <citation type="journal article" date="2020" name="Nat. Commun.">
        <title>Genome sequence of the cluster root forming white lupin.</title>
        <authorList>
            <person name="Hufnagel B."/>
            <person name="Marques A."/>
            <person name="Soriano A."/>
            <person name="Marques L."/>
            <person name="Divol F."/>
            <person name="Doumas P."/>
            <person name="Sallet E."/>
            <person name="Mancinotti D."/>
            <person name="Carrere S."/>
            <person name="Marande W."/>
            <person name="Arribat S."/>
            <person name="Keller J."/>
            <person name="Huneau C."/>
            <person name="Blein T."/>
            <person name="Aime D."/>
            <person name="Laguerre M."/>
            <person name="Taylor J."/>
            <person name="Schubert V."/>
            <person name="Nelson M."/>
            <person name="Geu-Flores F."/>
            <person name="Crespi M."/>
            <person name="Gallardo-Guerrero K."/>
            <person name="Delaux P.-M."/>
            <person name="Salse J."/>
            <person name="Berges H."/>
            <person name="Guyot R."/>
            <person name="Gouzy J."/>
            <person name="Peret B."/>
        </authorList>
    </citation>
    <scope>NUCLEOTIDE SEQUENCE [LARGE SCALE GENOMIC DNA]</scope>
    <source>
        <strain evidence="3">cv. Amiga</strain>
    </source>
</reference>
<proteinExistence type="predicted"/>
<dbReference type="Pfam" id="PF11969">
    <property type="entry name" value="DcpS_C"/>
    <property type="match status" value="1"/>
</dbReference>
<feature type="region of interest" description="Disordered" evidence="1">
    <location>
        <begin position="502"/>
        <end position="547"/>
    </location>
</feature>
<dbReference type="Proteomes" id="UP000447434">
    <property type="component" value="Chromosome 7"/>
</dbReference>
<sequence>MEMDIDEDSRTKEGNPVLVILVGAPGSGKSTFCEEVMRSSTRPWVRVCQDTIGNGKAGTKAQCLSSADRALKGGKSVFIDRCNLDRVQRSEFVNLGSGPQIDVHAIVLDLPAKLCISRSVKRSGHEGNLQGGKAAAVVNRMLQKKELPKLIEGFNRITFCQSESDVKDAINTYSALGPLDNLPNGCFGQKSPDAKIQVGIMRFLKKSEVPVDTASRDDSIKESTSQTHGNVDPCCKDIEKVSSIPDNAYLESKEVQGRAVGSTSSNANQDAPTLAFPSISTSDFQFNLEKAADIIVDKVAEFSNKIGNARLVLVDLTHKSKILSLVKGKAAEKNVDPQKFFTHVGDITHLYSTGGLQCNVIANAANWRLKPGGGGVNAAIFNAAGSELENATKEKAKSLSPGNAIVVPLPSSSPLFTREGVTHVIHVLGPNMNPQRPNYLNNDYNKGCKILQEAYAALFEGFVSILRTQVEQTNVRNENLGNQSLVLQNKSECCYKNHFTNTDQKSKRDADHGSEKSKKYKGTQDDFGSTFTDSRDEKVDSEHRRTDGSMNKAWSSWAQALHQIAINPEKHKDVLLEISEDIVVLNDAYPKAQKHVLVLARTRGLDCLADAQNEHLQLLKKMHDVGLKWAEKFLHENASLVFRLGYHSVPSMRQLHLHVISQDFESKHLKNKKHWNSFNTAFFRDSVDVMDEISSHGKATLKDDDKLLSMELRCHRCRSAHPNIPRLKSHISNCQATFPAHLLQNGRLVNASGEPNNND</sequence>
<gene>
    <name evidence="2" type="ORF">Lalb_Chr07g0191391</name>
</gene>
<dbReference type="InterPro" id="IPR043472">
    <property type="entry name" value="Macro_dom-like"/>
</dbReference>
<evidence type="ECO:0000313" key="3">
    <source>
        <dbReference type="Proteomes" id="UP000447434"/>
    </source>
</evidence>
<dbReference type="InterPro" id="IPR036265">
    <property type="entry name" value="HIT-like_sf"/>
</dbReference>
<dbReference type="SMART" id="SM00506">
    <property type="entry name" value="A1pp"/>
    <property type="match status" value="1"/>
</dbReference>
<protein>
    <submittedName>
        <fullName evidence="2">Putative adenylylsulfatase</fullName>
    </submittedName>
</protein>
<feature type="compositionally biased region" description="Basic and acidic residues" evidence="1">
    <location>
        <begin position="533"/>
        <end position="547"/>
    </location>
</feature>
<dbReference type="SUPFAM" id="SSF52949">
    <property type="entry name" value="Macro domain-like"/>
    <property type="match status" value="2"/>
</dbReference>
<evidence type="ECO:0000313" key="2">
    <source>
        <dbReference type="EMBL" id="KAE9610875.1"/>
    </source>
</evidence>
<dbReference type="GO" id="GO:0000012">
    <property type="term" value="P:single strand break repair"/>
    <property type="evidence" value="ECO:0007669"/>
    <property type="project" value="TreeGrafter"/>
</dbReference>
<dbReference type="GO" id="GO:0030983">
    <property type="term" value="F:mismatched DNA binding"/>
    <property type="evidence" value="ECO:0007669"/>
    <property type="project" value="TreeGrafter"/>
</dbReference>
<dbReference type="Gene3D" id="3.30.428.10">
    <property type="entry name" value="HIT-like"/>
    <property type="match status" value="1"/>
</dbReference>
<organism evidence="2 3">
    <name type="scientific">Lupinus albus</name>
    <name type="common">White lupine</name>
    <name type="synonym">Lupinus termis</name>
    <dbReference type="NCBI Taxonomy" id="3870"/>
    <lineage>
        <taxon>Eukaryota</taxon>
        <taxon>Viridiplantae</taxon>
        <taxon>Streptophyta</taxon>
        <taxon>Embryophyta</taxon>
        <taxon>Tracheophyta</taxon>
        <taxon>Spermatophyta</taxon>
        <taxon>Magnoliopsida</taxon>
        <taxon>eudicotyledons</taxon>
        <taxon>Gunneridae</taxon>
        <taxon>Pentapetalae</taxon>
        <taxon>rosids</taxon>
        <taxon>fabids</taxon>
        <taxon>Fabales</taxon>
        <taxon>Fabaceae</taxon>
        <taxon>Papilionoideae</taxon>
        <taxon>50 kb inversion clade</taxon>
        <taxon>genistoids sensu lato</taxon>
        <taxon>core genistoids</taxon>
        <taxon>Genisteae</taxon>
        <taxon>Lupinus</taxon>
    </lineage>
</organism>
<dbReference type="InterPro" id="IPR002589">
    <property type="entry name" value="Macro_dom"/>
</dbReference>
<dbReference type="InterPro" id="IPR032566">
    <property type="entry name" value="Znf-C2HE"/>
</dbReference>
<feature type="compositionally biased region" description="Basic and acidic residues" evidence="1">
    <location>
        <begin position="504"/>
        <end position="517"/>
    </location>
</feature>
<evidence type="ECO:0000256" key="1">
    <source>
        <dbReference type="SAM" id="MobiDB-lite"/>
    </source>
</evidence>
<dbReference type="InterPro" id="IPR027417">
    <property type="entry name" value="P-loop_NTPase"/>
</dbReference>
<dbReference type="GO" id="GO:1990165">
    <property type="term" value="F:single-strand break-containing DNA binding"/>
    <property type="evidence" value="ECO:0007669"/>
    <property type="project" value="TreeGrafter"/>
</dbReference>
<dbReference type="Pfam" id="PF16278">
    <property type="entry name" value="zf-C2HE"/>
    <property type="match status" value="1"/>
</dbReference>
<dbReference type="OrthoDB" id="3512845at2759"/>
<dbReference type="Pfam" id="PF01661">
    <property type="entry name" value="Macro"/>
    <property type="match status" value="1"/>
</dbReference>
<accession>A0A6A4Q9I4</accession>
<dbReference type="GO" id="GO:0003697">
    <property type="term" value="F:single-stranded DNA binding"/>
    <property type="evidence" value="ECO:0007669"/>
    <property type="project" value="TreeGrafter"/>
</dbReference>
<dbReference type="Gene3D" id="3.40.220.10">
    <property type="entry name" value="Leucine Aminopeptidase, subunit E, domain 1"/>
    <property type="match status" value="2"/>
</dbReference>
<dbReference type="PROSITE" id="PS00892">
    <property type="entry name" value="HIT_1"/>
    <property type="match status" value="1"/>
</dbReference>
<dbReference type="GO" id="GO:0033699">
    <property type="term" value="F:DNA 5'-adenosine monophosphate hydrolase activity"/>
    <property type="evidence" value="ECO:0007669"/>
    <property type="project" value="TreeGrafter"/>
</dbReference>
<name>A0A6A4Q9I4_LUPAL</name>
<dbReference type="InterPro" id="IPR019808">
    <property type="entry name" value="Histidine_triad_CS"/>
</dbReference>
<comment type="caution">
    <text evidence="2">The sequence shown here is derived from an EMBL/GenBank/DDBJ whole genome shotgun (WGS) entry which is preliminary data.</text>
</comment>
<dbReference type="Pfam" id="PF13671">
    <property type="entry name" value="AAA_33"/>
    <property type="match status" value="1"/>
</dbReference>
<dbReference type="FunFam" id="3.40.50.300:FF:002337">
    <property type="entry name" value="Transcription factor bHLH140"/>
    <property type="match status" value="1"/>
</dbReference>
<dbReference type="SUPFAM" id="SSF54197">
    <property type="entry name" value="HIT-like"/>
    <property type="match status" value="1"/>
</dbReference>
<dbReference type="SUPFAM" id="SSF52540">
    <property type="entry name" value="P-loop containing nucleoside triphosphate hydrolases"/>
    <property type="match status" value="1"/>
</dbReference>
<dbReference type="Gene3D" id="3.40.50.300">
    <property type="entry name" value="P-loop containing nucleotide triphosphate hydrolases"/>
    <property type="match status" value="1"/>
</dbReference>
<dbReference type="FunFam" id="3.40.220.10:FF:000020">
    <property type="entry name" value="Transcription factor bHLH140"/>
    <property type="match status" value="1"/>
</dbReference>
<dbReference type="PROSITE" id="PS51154">
    <property type="entry name" value="MACRO"/>
    <property type="match status" value="1"/>
</dbReference>
<dbReference type="GO" id="GO:0003725">
    <property type="term" value="F:double-stranded RNA binding"/>
    <property type="evidence" value="ECO:0007669"/>
    <property type="project" value="TreeGrafter"/>
</dbReference>
<dbReference type="GO" id="GO:0005634">
    <property type="term" value="C:nucleus"/>
    <property type="evidence" value="ECO:0007669"/>
    <property type="project" value="TreeGrafter"/>
</dbReference>
<dbReference type="PANTHER" id="PTHR12486:SF4">
    <property type="entry name" value="APRATAXIN"/>
    <property type="match status" value="1"/>
</dbReference>
<dbReference type="PANTHER" id="PTHR12486">
    <property type="entry name" value="APRATAXIN-RELATED"/>
    <property type="match status" value="1"/>
</dbReference>
<dbReference type="EMBL" id="WOCE01000007">
    <property type="protein sequence ID" value="KAE9610875.1"/>
    <property type="molecule type" value="Genomic_DNA"/>
</dbReference>
<dbReference type="AlphaFoldDB" id="A0A6A4Q9I4"/>